<protein>
    <recommendedName>
        <fullName evidence="3">DUF1444 domain-containing protein</fullName>
    </recommendedName>
</protein>
<evidence type="ECO:0008006" key="3">
    <source>
        <dbReference type="Google" id="ProtNLM"/>
    </source>
</evidence>
<dbReference type="PIRSF" id="PIRSF012562">
    <property type="entry name" value="UCP012562"/>
    <property type="match status" value="1"/>
</dbReference>
<dbReference type="Proteomes" id="UP000270468">
    <property type="component" value="Unassembled WGS sequence"/>
</dbReference>
<dbReference type="AlphaFoldDB" id="A0A3P5WYM4"/>
<accession>A0A3P5WYM4</accession>
<dbReference type="InterPro" id="IPR010838">
    <property type="entry name" value="DUF1444"/>
</dbReference>
<evidence type="ECO:0000313" key="2">
    <source>
        <dbReference type="Proteomes" id="UP000270468"/>
    </source>
</evidence>
<dbReference type="NCBIfam" id="NF010189">
    <property type="entry name" value="PRK13668.1"/>
    <property type="match status" value="1"/>
</dbReference>
<sequence>MEVQRVMKSEELVETLKVRLPSEHFEWRFDRKTDKVRLEHKLLKNGMDISLPEILAKYETKKETAIEEIVYTINETFSAMEKEQSEGFGENLTIYPVIRSTSFPEKTSIGHKFLTKSHTAETRIYYALDLGTTYRLIDESMLESIGQSETEIMESALFRVRSLPTSMKQDAVSDNIFYFVNNKDGYDASRILNSAFLKEMEGKIQGHMTVSVPHQDVLIIGDIRNDTGYDVLAQMTMHFFTTGAVPVTSLSFIYEDGELEPIFIMGKNRLARREGKKK</sequence>
<evidence type="ECO:0000313" key="1">
    <source>
        <dbReference type="EMBL" id="VDC26847.1"/>
    </source>
</evidence>
<dbReference type="EMBL" id="UXAV01000037">
    <property type="protein sequence ID" value="VDC26847.1"/>
    <property type="molecule type" value="Genomic_DNA"/>
</dbReference>
<dbReference type="Pfam" id="PF07285">
    <property type="entry name" value="DUF1444"/>
    <property type="match status" value="1"/>
</dbReference>
<keyword evidence="2" id="KW-1185">Reference proteome</keyword>
<name>A0A3P5WYM4_9BACL</name>
<reference evidence="1 2" key="1">
    <citation type="submission" date="2018-11" db="EMBL/GenBank/DDBJ databases">
        <authorList>
            <person name="Criscuolo A."/>
        </authorList>
    </citation>
    <scope>NUCLEOTIDE SEQUENCE [LARGE SCALE GENOMIC DNA]</scope>
    <source>
        <strain evidence="1">ATB-66</strain>
    </source>
</reference>
<organism evidence="1 2">
    <name type="scientific">Filibacter tadaridae</name>
    <dbReference type="NCBI Taxonomy" id="2483811"/>
    <lineage>
        <taxon>Bacteria</taxon>
        <taxon>Bacillati</taxon>
        <taxon>Bacillota</taxon>
        <taxon>Bacilli</taxon>
        <taxon>Bacillales</taxon>
        <taxon>Caryophanaceae</taxon>
        <taxon>Filibacter</taxon>
    </lineage>
</organism>
<gene>
    <name evidence="1" type="ORF">FILTAD_01532</name>
</gene>
<proteinExistence type="predicted"/>